<organism evidence="2 3">
    <name type="scientific">Halomonas huangheensis</name>
    <dbReference type="NCBI Taxonomy" id="1178482"/>
    <lineage>
        <taxon>Bacteria</taxon>
        <taxon>Pseudomonadati</taxon>
        <taxon>Pseudomonadota</taxon>
        <taxon>Gammaproteobacteria</taxon>
        <taxon>Oceanospirillales</taxon>
        <taxon>Halomonadaceae</taxon>
        <taxon>Halomonas</taxon>
    </lineage>
</organism>
<dbReference type="eggNOG" id="COG0607">
    <property type="taxonomic scope" value="Bacteria"/>
</dbReference>
<dbReference type="InterPro" id="IPR050229">
    <property type="entry name" value="GlpE_sulfurtransferase"/>
</dbReference>
<dbReference type="AlphaFoldDB" id="W1N624"/>
<evidence type="ECO:0000313" key="2">
    <source>
        <dbReference type="EMBL" id="ERL51027.1"/>
    </source>
</evidence>
<dbReference type="InterPro" id="IPR036873">
    <property type="entry name" value="Rhodanese-like_dom_sf"/>
</dbReference>
<dbReference type="STRING" id="1178482.AR456_00170"/>
<dbReference type="PANTHER" id="PTHR43031">
    <property type="entry name" value="FAD-DEPENDENT OXIDOREDUCTASE"/>
    <property type="match status" value="1"/>
</dbReference>
<keyword evidence="3" id="KW-1185">Reference proteome</keyword>
<dbReference type="PATRIC" id="fig|1178482.3.peg.2605"/>
<dbReference type="PANTHER" id="PTHR43031:SF18">
    <property type="entry name" value="RHODANESE-RELATED SULFURTRANSFERASES"/>
    <property type="match status" value="1"/>
</dbReference>
<evidence type="ECO:0000259" key="1">
    <source>
        <dbReference type="PROSITE" id="PS50206"/>
    </source>
</evidence>
<dbReference type="Pfam" id="PF00581">
    <property type="entry name" value="Rhodanese"/>
    <property type="match status" value="1"/>
</dbReference>
<dbReference type="InterPro" id="IPR001763">
    <property type="entry name" value="Rhodanese-like_dom"/>
</dbReference>
<dbReference type="Gene3D" id="3.40.250.10">
    <property type="entry name" value="Rhodanese-like domain"/>
    <property type="match status" value="1"/>
</dbReference>
<accession>W1N624</accession>
<name>W1N624_9GAMM</name>
<dbReference type="SMART" id="SM00450">
    <property type="entry name" value="RHOD"/>
    <property type="match status" value="1"/>
</dbReference>
<feature type="domain" description="Rhodanese" evidence="1">
    <location>
        <begin position="65"/>
        <end position="155"/>
    </location>
</feature>
<proteinExistence type="predicted"/>
<comment type="caution">
    <text evidence="2">The sequence shown here is derived from an EMBL/GenBank/DDBJ whole genome shotgun (WGS) entry which is preliminary data.</text>
</comment>
<dbReference type="CDD" id="cd00158">
    <property type="entry name" value="RHOD"/>
    <property type="match status" value="1"/>
</dbReference>
<gene>
    <name evidence="2" type="ORF">BJB45_20765</name>
</gene>
<dbReference type="SUPFAM" id="SSF52821">
    <property type="entry name" value="Rhodanese/Cell cycle control phosphatase"/>
    <property type="match status" value="1"/>
</dbReference>
<sequence>MLTEPNFSTRQELADPMIDQLFEFVQNHPLLVAAFAAVLTAWLIYELRNANAGGVTTSEATQLVNREEAVILDIRDKNDFKAGHIAGARNIPQSSLDSRMAELDKFKSVPVIVVCKHGQSSGAVQAKLKKAGFERTLKMRGGMTQWQSDSLPIVKK</sequence>
<dbReference type="PROSITE" id="PS50206">
    <property type="entry name" value="RHODANESE_3"/>
    <property type="match status" value="1"/>
</dbReference>
<protein>
    <recommendedName>
        <fullName evidence="1">Rhodanese domain-containing protein</fullName>
    </recommendedName>
</protein>
<evidence type="ECO:0000313" key="3">
    <source>
        <dbReference type="Proteomes" id="UP000019113"/>
    </source>
</evidence>
<reference evidence="2 3" key="1">
    <citation type="submission" date="2013-08" db="EMBL/GenBank/DDBJ databases">
        <title>draft genome of Halomonas huanghegensis, strain BJGMM-B45T.</title>
        <authorList>
            <person name="Miao C."/>
            <person name="Wan Y."/>
            <person name="Jin W."/>
        </authorList>
    </citation>
    <scope>NUCLEOTIDE SEQUENCE [LARGE SCALE GENOMIC DNA]</scope>
    <source>
        <strain evidence="2 3">BJGMM-B45</strain>
    </source>
</reference>
<dbReference type="EMBL" id="AVBC01000035">
    <property type="protein sequence ID" value="ERL51027.1"/>
    <property type="molecule type" value="Genomic_DNA"/>
</dbReference>
<dbReference type="Proteomes" id="UP000019113">
    <property type="component" value="Unassembled WGS sequence"/>
</dbReference>